<accession>A0A4V5UZN5</accession>
<protein>
    <recommendedName>
        <fullName evidence="4">Secreted protein</fullName>
    </recommendedName>
</protein>
<gene>
    <name evidence="2" type="ORF">FDA94_35640</name>
</gene>
<evidence type="ECO:0000256" key="1">
    <source>
        <dbReference type="SAM" id="SignalP"/>
    </source>
</evidence>
<organism evidence="2 3">
    <name type="scientific">Herbidospora galbida</name>
    <dbReference type="NCBI Taxonomy" id="2575442"/>
    <lineage>
        <taxon>Bacteria</taxon>
        <taxon>Bacillati</taxon>
        <taxon>Actinomycetota</taxon>
        <taxon>Actinomycetes</taxon>
        <taxon>Streptosporangiales</taxon>
        <taxon>Streptosporangiaceae</taxon>
        <taxon>Herbidospora</taxon>
    </lineage>
</organism>
<evidence type="ECO:0008006" key="4">
    <source>
        <dbReference type="Google" id="ProtNLM"/>
    </source>
</evidence>
<keyword evidence="3" id="KW-1185">Reference proteome</keyword>
<dbReference type="EMBL" id="SZQA01000056">
    <property type="protein sequence ID" value="TKK80723.1"/>
    <property type="molecule type" value="Genomic_DNA"/>
</dbReference>
<feature type="signal peptide" evidence="1">
    <location>
        <begin position="1"/>
        <end position="25"/>
    </location>
</feature>
<dbReference type="OrthoDB" id="3538584at2"/>
<dbReference type="AlphaFoldDB" id="A0A4V5UZN5"/>
<dbReference type="PROSITE" id="PS51257">
    <property type="entry name" value="PROKAR_LIPOPROTEIN"/>
    <property type="match status" value="1"/>
</dbReference>
<dbReference type="Proteomes" id="UP000308705">
    <property type="component" value="Unassembled WGS sequence"/>
</dbReference>
<keyword evidence="1" id="KW-0732">Signal</keyword>
<proteinExistence type="predicted"/>
<comment type="caution">
    <text evidence="2">The sequence shown here is derived from an EMBL/GenBank/DDBJ whole genome shotgun (WGS) entry which is preliminary data.</text>
</comment>
<reference evidence="2 3" key="1">
    <citation type="submission" date="2019-04" db="EMBL/GenBank/DDBJ databases">
        <title>Herbidospora sp. NEAU-GS14.nov., a novel actinomycete isolated from soil.</title>
        <authorList>
            <person name="Han L."/>
        </authorList>
    </citation>
    <scope>NUCLEOTIDE SEQUENCE [LARGE SCALE GENOMIC DNA]</scope>
    <source>
        <strain evidence="2 3">NEAU-GS14</strain>
    </source>
</reference>
<evidence type="ECO:0000313" key="2">
    <source>
        <dbReference type="EMBL" id="TKK80723.1"/>
    </source>
</evidence>
<dbReference type="RefSeq" id="WP_137251439.1">
    <property type="nucleotide sequence ID" value="NZ_SZQA01000056.1"/>
</dbReference>
<name>A0A4V5UZN5_9ACTN</name>
<feature type="chain" id="PRO_5020701666" description="Secreted protein" evidence="1">
    <location>
        <begin position="26"/>
        <end position="114"/>
    </location>
</feature>
<sequence>MRYLSIPFAVLAAGACLSFATPAGATSTPVSAPAAVDGYQVVTLPNANVPNFQRRTVTCPAGKRVIGGGAEAQGNEAILVGSFPTPSGNGWIGLGRQTGNSTVGISVFAICANA</sequence>
<evidence type="ECO:0000313" key="3">
    <source>
        <dbReference type="Proteomes" id="UP000308705"/>
    </source>
</evidence>